<keyword evidence="2" id="KW-0121">Carboxypeptidase</keyword>
<evidence type="ECO:0000256" key="1">
    <source>
        <dbReference type="ARBA" id="ARBA00004370"/>
    </source>
</evidence>
<feature type="domain" description="Penicillin-binding protein dimerisation" evidence="5">
    <location>
        <begin position="52"/>
        <end position="198"/>
    </location>
</feature>
<keyword evidence="2" id="KW-0378">Hydrolase</keyword>
<dbReference type="Gene3D" id="3.30.450.330">
    <property type="match status" value="1"/>
</dbReference>
<evidence type="ECO:0000256" key="3">
    <source>
        <dbReference type="ARBA" id="ARBA00023136"/>
    </source>
</evidence>
<organism evidence="6 7">
    <name type="scientific">Bacteriovorax antarcticus</name>
    <dbReference type="NCBI Taxonomy" id="3088717"/>
    <lineage>
        <taxon>Bacteria</taxon>
        <taxon>Pseudomonadati</taxon>
        <taxon>Bdellovibrionota</taxon>
        <taxon>Bacteriovoracia</taxon>
        <taxon>Bacteriovoracales</taxon>
        <taxon>Bacteriovoracaceae</taxon>
        <taxon>Bacteriovorax</taxon>
    </lineage>
</organism>
<dbReference type="SUPFAM" id="SSF54184">
    <property type="entry name" value="Penicillin-binding protein 2x (pbp-2x), c-terminal domain"/>
    <property type="match status" value="1"/>
</dbReference>
<name>A0ABU5VNV5_9BACT</name>
<proteinExistence type="predicted"/>
<keyword evidence="2" id="KW-0645">Protease</keyword>
<dbReference type="RefSeq" id="WP_323574213.1">
    <property type="nucleotide sequence ID" value="NZ_JAYGJQ010000001.1"/>
</dbReference>
<feature type="domain" description="Penicillin-binding protein transpeptidase" evidence="4">
    <location>
        <begin position="240"/>
        <end position="552"/>
    </location>
</feature>
<dbReference type="InterPro" id="IPR012338">
    <property type="entry name" value="Beta-lactam/transpept-like"/>
</dbReference>
<evidence type="ECO:0000256" key="2">
    <source>
        <dbReference type="ARBA" id="ARBA00022645"/>
    </source>
</evidence>
<dbReference type="PANTHER" id="PTHR30627">
    <property type="entry name" value="PEPTIDOGLYCAN D,D-TRANSPEPTIDASE"/>
    <property type="match status" value="1"/>
</dbReference>
<gene>
    <name evidence="6" type="ORF">SHI21_00840</name>
</gene>
<dbReference type="Pfam" id="PF00905">
    <property type="entry name" value="Transpeptidase"/>
    <property type="match status" value="1"/>
</dbReference>
<evidence type="ECO:0000259" key="4">
    <source>
        <dbReference type="Pfam" id="PF00905"/>
    </source>
</evidence>
<keyword evidence="7" id="KW-1185">Reference proteome</keyword>
<accession>A0ABU5VNV5</accession>
<dbReference type="Gene3D" id="3.40.710.10">
    <property type="entry name" value="DD-peptidase/beta-lactamase superfamily"/>
    <property type="match status" value="1"/>
</dbReference>
<dbReference type="InterPro" id="IPR036138">
    <property type="entry name" value="PBP_dimer_sf"/>
</dbReference>
<evidence type="ECO:0000313" key="6">
    <source>
        <dbReference type="EMBL" id="MEA9354730.1"/>
    </source>
</evidence>
<dbReference type="EMBL" id="JAYGJQ010000001">
    <property type="protein sequence ID" value="MEA9354730.1"/>
    <property type="molecule type" value="Genomic_DNA"/>
</dbReference>
<dbReference type="Proteomes" id="UP001302274">
    <property type="component" value="Unassembled WGS sequence"/>
</dbReference>
<dbReference type="Gene3D" id="3.90.1310.10">
    <property type="entry name" value="Penicillin-binding protein 2a (Domain 2)"/>
    <property type="match status" value="1"/>
</dbReference>
<sequence length="657" mass="73318">MNRVEKNRIIFVFTCFCLFFLLVLGKAFKVQLIDSSDLIVRANSQFLREVTVYPKRGNIYDRMGHPLALNVQTYSIFAIPKTADYKLDIYKKLSKIIPELSYKEMVSTIKKRKRFTWLGRKLRLTKDQVEEVKELRGIFIEGTPERVYPNHELLSQVIGFVGLDNKGLSGLEYMFDKELKGNPVTLKYTIDNKGRPIKFESHQSVTAQAKDINLTIDKDIQSMAEKYLKEAVLKHNADKGGVGVIDASTGEILAIANYPSFDPNDVRGSNPEDRKLSFAIEPFEPGSTFKAFTVGSALENKVAKLESTYYAEQGRMRVDNHWIKEAETHEKFEWISVADILRFSSNVGTTKIAFDLKFPRFKQTIKELNFGNKTGIEVPGESRGIFTEADNVTPLSLSNISFGQGIAVTGVQMLAAYAAIANGGTYIRPTLIKRDPNVVTVSELEPENENQLQKRHTVFSKKTTDDLTKALTAAVEKGTGKAAQIPHFQIAGKTATAQRVDRNGGYKGYVAGFVGYPVNVDNRFVIVVYIDNPKTGGYYGGAVAGPVFKNLAEYILYKNKDISRLAEHEDNDYDLKKVKTNIDIVQVKESSTRSLTPGIVPNMMGLDKITTSNIGTKLNLQMLHKGMGVVSSQFPAAGTPVTEDTVVKLEYTPPTYE</sequence>
<dbReference type="InterPro" id="IPR005311">
    <property type="entry name" value="PBP_dimer"/>
</dbReference>
<dbReference type="SUPFAM" id="SSF56519">
    <property type="entry name" value="Penicillin binding protein dimerisation domain"/>
    <property type="match status" value="1"/>
</dbReference>
<comment type="subcellular location">
    <subcellularLocation>
        <location evidence="1">Membrane</location>
    </subcellularLocation>
</comment>
<dbReference type="InterPro" id="IPR001460">
    <property type="entry name" value="PCN-bd_Tpept"/>
</dbReference>
<protein>
    <submittedName>
        <fullName evidence="6">Penicillin-binding transpeptidase domain-containing protein</fullName>
    </submittedName>
</protein>
<dbReference type="PANTHER" id="PTHR30627:SF1">
    <property type="entry name" value="PEPTIDOGLYCAN D,D-TRANSPEPTIDASE FTSI"/>
    <property type="match status" value="1"/>
</dbReference>
<dbReference type="Pfam" id="PF03717">
    <property type="entry name" value="PBP_dimer"/>
    <property type="match status" value="1"/>
</dbReference>
<keyword evidence="3" id="KW-0472">Membrane</keyword>
<dbReference type="SUPFAM" id="SSF56601">
    <property type="entry name" value="beta-lactamase/transpeptidase-like"/>
    <property type="match status" value="1"/>
</dbReference>
<evidence type="ECO:0000313" key="7">
    <source>
        <dbReference type="Proteomes" id="UP001302274"/>
    </source>
</evidence>
<dbReference type="InterPro" id="IPR050515">
    <property type="entry name" value="Beta-lactam/transpept"/>
</dbReference>
<comment type="caution">
    <text evidence="6">The sequence shown here is derived from an EMBL/GenBank/DDBJ whole genome shotgun (WGS) entry which is preliminary data.</text>
</comment>
<evidence type="ECO:0000259" key="5">
    <source>
        <dbReference type="Pfam" id="PF03717"/>
    </source>
</evidence>
<reference evidence="6 7" key="1">
    <citation type="submission" date="2023-11" db="EMBL/GenBank/DDBJ databases">
        <title>A Novel Polar Bacteriovorax (B. antarcticus) Isolated from the Biocrust in Antarctica.</title>
        <authorList>
            <person name="Mun W."/>
            <person name="Choi S.Y."/>
            <person name="Mitchell R.J."/>
        </authorList>
    </citation>
    <scope>NUCLEOTIDE SEQUENCE [LARGE SCALE GENOMIC DNA]</scope>
    <source>
        <strain evidence="6 7">PP10</strain>
    </source>
</reference>